<keyword evidence="4" id="KW-1185">Reference proteome</keyword>
<dbReference type="Proteomes" id="UP001221142">
    <property type="component" value="Unassembled WGS sequence"/>
</dbReference>
<keyword evidence="2" id="KW-1133">Transmembrane helix</keyword>
<reference evidence="3" key="1">
    <citation type="submission" date="2023-03" db="EMBL/GenBank/DDBJ databases">
        <title>Massive genome expansion in bonnet fungi (Mycena s.s.) driven by repeated elements and novel gene families across ecological guilds.</title>
        <authorList>
            <consortium name="Lawrence Berkeley National Laboratory"/>
            <person name="Harder C.B."/>
            <person name="Miyauchi S."/>
            <person name="Viragh M."/>
            <person name="Kuo A."/>
            <person name="Thoen E."/>
            <person name="Andreopoulos B."/>
            <person name="Lu D."/>
            <person name="Skrede I."/>
            <person name="Drula E."/>
            <person name="Henrissat B."/>
            <person name="Morin E."/>
            <person name="Kohler A."/>
            <person name="Barry K."/>
            <person name="LaButti K."/>
            <person name="Morin E."/>
            <person name="Salamov A."/>
            <person name="Lipzen A."/>
            <person name="Mereny Z."/>
            <person name="Hegedus B."/>
            <person name="Baldrian P."/>
            <person name="Stursova M."/>
            <person name="Weitz H."/>
            <person name="Taylor A."/>
            <person name="Grigoriev I.V."/>
            <person name="Nagy L.G."/>
            <person name="Martin F."/>
            <person name="Kauserud H."/>
        </authorList>
    </citation>
    <scope>NUCLEOTIDE SEQUENCE</scope>
    <source>
        <strain evidence="3">9284</strain>
    </source>
</reference>
<evidence type="ECO:0000313" key="3">
    <source>
        <dbReference type="EMBL" id="KAJ7638320.1"/>
    </source>
</evidence>
<sequence length="274" mass="29795">MFRIFFALLVAISLFIVAFFSLAAILPPGETPPPRSTSSAFATIPGIASILFILAGTVLITTRLRSKPARICPDRHIVPRPCATRPPYKSSGERNLPRVARSSKFIPVLSPVIEHPWVPFTFDGAGFIESLKSKQANAARRSMYKISTRAPRRSRFQPPDSSPPVSENATKEIPIPPNMLPGAIIYETPPNKSRTFNVSAGRQSVSRPRPAPNATRTMFNAPLPIPHVIVPVVVPAIIPLQMGRPGALMPIATPNIILPVVVNGVGHHAKTRMH</sequence>
<name>A0AAD7C5J8_9AGAR</name>
<evidence type="ECO:0000313" key="4">
    <source>
        <dbReference type="Proteomes" id="UP001221142"/>
    </source>
</evidence>
<gene>
    <name evidence="3" type="ORF">FB45DRAFT_1023124</name>
</gene>
<keyword evidence="2" id="KW-0472">Membrane</keyword>
<evidence type="ECO:0000256" key="1">
    <source>
        <dbReference type="SAM" id="MobiDB-lite"/>
    </source>
</evidence>
<feature type="transmembrane region" description="Helical" evidence="2">
    <location>
        <begin position="39"/>
        <end position="60"/>
    </location>
</feature>
<proteinExistence type="predicted"/>
<keyword evidence="2" id="KW-0812">Transmembrane</keyword>
<comment type="caution">
    <text evidence="3">The sequence shown here is derived from an EMBL/GenBank/DDBJ whole genome shotgun (WGS) entry which is preliminary data.</text>
</comment>
<evidence type="ECO:0000256" key="2">
    <source>
        <dbReference type="SAM" id="Phobius"/>
    </source>
</evidence>
<dbReference type="AlphaFoldDB" id="A0AAD7C5J8"/>
<accession>A0AAD7C5J8</accession>
<organism evidence="3 4">
    <name type="scientific">Roridomyces roridus</name>
    <dbReference type="NCBI Taxonomy" id="1738132"/>
    <lineage>
        <taxon>Eukaryota</taxon>
        <taxon>Fungi</taxon>
        <taxon>Dikarya</taxon>
        <taxon>Basidiomycota</taxon>
        <taxon>Agaricomycotina</taxon>
        <taxon>Agaricomycetes</taxon>
        <taxon>Agaricomycetidae</taxon>
        <taxon>Agaricales</taxon>
        <taxon>Marasmiineae</taxon>
        <taxon>Mycenaceae</taxon>
        <taxon>Roridomyces</taxon>
    </lineage>
</organism>
<protein>
    <submittedName>
        <fullName evidence="3">Uncharacterized protein</fullName>
    </submittedName>
</protein>
<dbReference type="EMBL" id="JARKIF010000005">
    <property type="protein sequence ID" value="KAJ7638320.1"/>
    <property type="molecule type" value="Genomic_DNA"/>
</dbReference>
<feature type="region of interest" description="Disordered" evidence="1">
    <location>
        <begin position="148"/>
        <end position="173"/>
    </location>
</feature>